<feature type="chain" id="PRO_5016370899" evidence="7">
    <location>
        <begin position="28"/>
        <end position="586"/>
    </location>
</feature>
<feature type="domain" description="OmpA-like" evidence="8">
    <location>
        <begin position="388"/>
        <end position="505"/>
    </location>
</feature>
<comment type="subcellular location">
    <subcellularLocation>
        <location evidence="1">Cell outer membrane</location>
    </subcellularLocation>
</comment>
<evidence type="ECO:0000256" key="6">
    <source>
        <dbReference type="SAM" id="MobiDB-lite"/>
    </source>
</evidence>
<keyword evidence="4" id="KW-0998">Cell outer membrane</keyword>
<dbReference type="GO" id="GO:0005509">
    <property type="term" value="F:calcium ion binding"/>
    <property type="evidence" value="ECO:0007669"/>
    <property type="project" value="InterPro"/>
</dbReference>
<keyword evidence="2 7" id="KW-0732">Signal</keyword>
<comment type="caution">
    <text evidence="9">The sequence shown here is derived from an EMBL/GenBank/DDBJ whole genome shotgun (WGS) entry which is preliminary data.</text>
</comment>
<dbReference type="GO" id="GO:0007155">
    <property type="term" value="P:cell adhesion"/>
    <property type="evidence" value="ECO:0007669"/>
    <property type="project" value="InterPro"/>
</dbReference>
<evidence type="ECO:0000256" key="3">
    <source>
        <dbReference type="ARBA" id="ARBA00023136"/>
    </source>
</evidence>
<dbReference type="InterPro" id="IPR050330">
    <property type="entry name" value="Bact_OuterMem_StrucFunc"/>
</dbReference>
<keyword evidence="10" id="KW-1185">Reference proteome</keyword>
<feature type="region of interest" description="Disordered" evidence="6">
    <location>
        <begin position="216"/>
        <end position="383"/>
    </location>
</feature>
<dbReference type="CDD" id="cd07185">
    <property type="entry name" value="OmpA_C-like"/>
    <property type="match status" value="1"/>
</dbReference>
<dbReference type="Gene3D" id="4.10.1080.10">
    <property type="entry name" value="TSP type-3 repeat"/>
    <property type="match status" value="1"/>
</dbReference>
<gene>
    <name evidence="9" type="ORF">DLM85_20020</name>
</gene>
<feature type="compositionally biased region" description="Low complexity" evidence="6">
    <location>
        <begin position="536"/>
        <end position="548"/>
    </location>
</feature>
<dbReference type="RefSeq" id="WP_111479958.1">
    <property type="nucleotide sequence ID" value="NZ_QHKM01000008.1"/>
</dbReference>
<dbReference type="InterPro" id="IPR028974">
    <property type="entry name" value="TSP_type-3_rpt"/>
</dbReference>
<feature type="signal peptide" evidence="7">
    <location>
        <begin position="1"/>
        <end position="27"/>
    </location>
</feature>
<dbReference type="OrthoDB" id="1522982at2"/>
<dbReference type="Pfam" id="PF00691">
    <property type="entry name" value="OmpA"/>
    <property type="match status" value="1"/>
</dbReference>
<dbReference type="Pfam" id="PF02412">
    <property type="entry name" value="TSP_3"/>
    <property type="match status" value="3"/>
</dbReference>
<evidence type="ECO:0000259" key="8">
    <source>
        <dbReference type="PROSITE" id="PS51123"/>
    </source>
</evidence>
<feature type="region of interest" description="Disordered" evidence="6">
    <location>
        <begin position="513"/>
        <end position="586"/>
    </location>
</feature>
<evidence type="ECO:0000256" key="2">
    <source>
        <dbReference type="ARBA" id="ARBA00022729"/>
    </source>
</evidence>
<evidence type="ECO:0000256" key="5">
    <source>
        <dbReference type="PROSITE-ProRule" id="PRU00473"/>
    </source>
</evidence>
<dbReference type="PRINTS" id="PR01021">
    <property type="entry name" value="OMPADOMAIN"/>
</dbReference>
<accession>A0A328B8S6</accession>
<dbReference type="InterPro" id="IPR006665">
    <property type="entry name" value="OmpA-like"/>
</dbReference>
<feature type="compositionally biased region" description="Low complexity" evidence="6">
    <location>
        <begin position="556"/>
        <end position="586"/>
    </location>
</feature>
<evidence type="ECO:0000256" key="1">
    <source>
        <dbReference type="ARBA" id="ARBA00004442"/>
    </source>
</evidence>
<dbReference type="PRINTS" id="PR01023">
    <property type="entry name" value="NAFLGMOTY"/>
</dbReference>
<feature type="compositionally biased region" description="Pro residues" evidence="6">
    <location>
        <begin position="337"/>
        <end position="349"/>
    </location>
</feature>
<protein>
    <submittedName>
        <fullName evidence="9">OmpA family protein</fullName>
    </submittedName>
</protein>
<evidence type="ECO:0000256" key="4">
    <source>
        <dbReference type="ARBA" id="ARBA00023237"/>
    </source>
</evidence>
<dbReference type="PANTHER" id="PTHR30329">
    <property type="entry name" value="STATOR ELEMENT OF FLAGELLAR MOTOR COMPLEX"/>
    <property type="match status" value="1"/>
</dbReference>
<evidence type="ECO:0000313" key="10">
    <source>
        <dbReference type="Proteomes" id="UP000248553"/>
    </source>
</evidence>
<evidence type="ECO:0000256" key="7">
    <source>
        <dbReference type="SAM" id="SignalP"/>
    </source>
</evidence>
<proteinExistence type="predicted"/>
<dbReference type="InterPro" id="IPR006664">
    <property type="entry name" value="OMP_bac"/>
</dbReference>
<dbReference type="InterPro" id="IPR003367">
    <property type="entry name" value="Thrombospondin_3-like_rpt"/>
</dbReference>
<dbReference type="Proteomes" id="UP000248553">
    <property type="component" value="Unassembled WGS sequence"/>
</dbReference>
<feature type="compositionally biased region" description="Low complexity" evidence="6">
    <location>
        <begin position="520"/>
        <end position="529"/>
    </location>
</feature>
<organism evidence="9 10">
    <name type="scientific">Hymenobacter edaphi</name>
    <dbReference type="NCBI Taxonomy" id="2211146"/>
    <lineage>
        <taxon>Bacteria</taxon>
        <taxon>Pseudomonadati</taxon>
        <taxon>Bacteroidota</taxon>
        <taxon>Cytophagia</taxon>
        <taxon>Cytophagales</taxon>
        <taxon>Hymenobacteraceae</taxon>
        <taxon>Hymenobacter</taxon>
    </lineage>
</organism>
<evidence type="ECO:0000313" key="9">
    <source>
        <dbReference type="EMBL" id="RAK63840.1"/>
    </source>
</evidence>
<dbReference type="Gene3D" id="3.30.1330.60">
    <property type="entry name" value="OmpA-like domain"/>
    <property type="match status" value="1"/>
</dbReference>
<sequence>MKHTLLSDRWLLALPLALLAAPRPAQAQTPERHTSFGINLSALQYQGDYGSDYWKFDRSKYAGGIAINQYLGRGLDLSTQLFYGELSGSNALARTRFNTTLINANAGLKFKLNNGWALKETAFIQPYLLAAGGWTYTSRIGWVDNIRSDRDQGYFDVFGAAGLNFRLGPGVGLFVQTGQHLPLDANLDGVNRPADKDRWDDRFLQHTVGVTFNLGQARDEDGDDVSDNKDRCPGTPTGILVDDHGCPLDSDQDGVPDFQDQCPDQAGTAELKGCADKDGDGVSDGDDACPDVAGKPELQGCPDADNDGVPDAEDKCADTPTGTQVDPSGCPVAAPAPAQPAPAPAPTPAAPSATADTDGDGVPDAADRCPTSAGPAGNKGCPTVRAETRKRLREATRFISFEPNRAALLPTSHATLEGIAQILRDYPDYSLSIAGHTDSKGPAAFNQRLSRERAAAARSYLAGQGIAEERLQLRGYGPARPIAPNTTEAGRAKNRRVEFDLFLTGDRNAAEVKYGKEPSAAPAKAQPAKPARKTPARPAARSKTAAKAPAKRPVARKPAPAKAPAAQAPAAKPKAAATPQKASPKR</sequence>
<keyword evidence="3 5" id="KW-0472">Membrane</keyword>
<dbReference type="PANTHER" id="PTHR30329:SF21">
    <property type="entry name" value="LIPOPROTEIN YIAD-RELATED"/>
    <property type="match status" value="1"/>
</dbReference>
<dbReference type="SUPFAM" id="SSF103647">
    <property type="entry name" value="TSP type-3 repeat"/>
    <property type="match status" value="2"/>
</dbReference>
<dbReference type="AlphaFoldDB" id="A0A328B8S6"/>
<dbReference type="PROSITE" id="PS51123">
    <property type="entry name" value="OMPA_2"/>
    <property type="match status" value="1"/>
</dbReference>
<dbReference type="GO" id="GO:0009279">
    <property type="term" value="C:cell outer membrane"/>
    <property type="evidence" value="ECO:0007669"/>
    <property type="project" value="UniProtKB-SubCell"/>
</dbReference>
<reference evidence="10" key="1">
    <citation type="submission" date="2018-05" db="EMBL/GenBank/DDBJ databases">
        <authorList>
            <person name="Nie L."/>
        </authorList>
    </citation>
    <scope>NUCLEOTIDE SEQUENCE [LARGE SCALE GENOMIC DNA]</scope>
    <source>
        <strain evidence="10">NL</strain>
    </source>
</reference>
<dbReference type="EMBL" id="QHKM01000008">
    <property type="protein sequence ID" value="RAK63840.1"/>
    <property type="molecule type" value="Genomic_DNA"/>
</dbReference>
<dbReference type="SUPFAM" id="SSF103088">
    <property type="entry name" value="OmpA-like"/>
    <property type="match status" value="1"/>
</dbReference>
<name>A0A328B8S6_9BACT</name>
<dbReference type="InterPro" id="IPR036737">
    <property type="entry name" value="OmpA-like_sf"/>
</dbReference>